<dbReference type="InterPro" id="IPR001789">
    <property type="entry name" value="Sig_transdc_resp-reg_receiver"/>
</dbReference>
<dbReference type="CDD" id="cd00130">
    <property type="entry name" value="PAS"/>
    <property type="match status" value="1"/>
</dbReference>
<feature type="modified residue" description="4-aspartylphosphate" evidence="9">
    <location>
        <position position="1003"/>
    </location>
</feature>
<dbReference type="GO" id="GO:0000155">
    <property type="term" value="F:phosphorelay sensor kinase activity"/>
    <property type="evidence" value="ECO:0007669"/>
    <property type="project" value="InterPro"/>
</dbReference>
<dbReference type="SMART" id="SM00448">
    <property type="entry name" value="REC"/>
    <property type="match status" value="1"/>
</dbReference>
<gene>
    <name evidence="16" type="ORF">H8D96_04680</name>
</gene>
<dbReference type="Pfam" id="PF00989">
    <property type="entry name" value="PAS"/>
    <property type="match status" value="1"/>
</dbReference>
<dbReference type="PROSITE" id="PS50112">
    <property type="entry name" value="PAS"/>
    <property type="match status" value="1"/>
</dbReference>
<evidence type="ECO:0000256" key="2">
    <source>
        <dbReference type="ARBA" id="ARBA00012438"/>
    </source>
</evidence>
<dbReference type="PRINTS" id="PR00344">
    <property type="entry name" value="BCTRLSENSOR"/>
</dbReference>
<name>A0A8J6TL94_9BACT</name>
<dbReference type="PROSITE" id="PS50113">
    <property type="entry name" value="PAC"/>
    <property type="match status" value="1"/>
</dbReference>
<dbReference type="InterPro" id="IPR036097">
    <property type="entry name" value="HisK_dim/P_sf"/>
</dbReference>
<evidence type="ECO:0000259" key="14">
    <source>
        <dbReference type="PROSITE" id="PS50112"/>
    </source>
</evidence>
<dbReference type="InterPro" id="IPR004358">
    <property type="entry name" value="Sig_transdc_His_kin-like_C"/>
</dbReference>
<dbReference type="SUPFAM" id="SSF55781">
    <property type="entry name" value="GAF domain-like"/>
    <property type="match status" value="1"/>
</dbReference>
<dbReference type="SUPFAM" id="SSF47384">
    <property type="entry name" value="Homodimeric domain of signal transducing histidine kinase"/>
    <property type="match status" value="1"/>
</dbReference>
<dbReference type="Gene3D" id="3.30.450.20">
    <property type="entry name" value="PAS domain"/>
    <property type="match status" value="2"/>
</dbReference>
<dbReference type="InterPro" id="IPR003594">
    <property type="entry name" value="HATPase_dom"/>
</dbReference>
<evidence type="ECO:0000313" key="16">
    <source>
        <dbReference type="EMBL" id="MBC8431196.1"/>
    </source>
</evidence>
<evidence type="ECO:0000256" key="7">
    <source>
        <dbReference type="ARBA" id="ARBA00022840"/>
    </source>
</evidence>
<evidence type="ECO:0000259" key="13">
    <source>
        <dbReference type="PROSITE" id="PS50110"/>
    </source>
</evidence>
<dbReference type="Pfam" id="PF02518">
    <property type="entry name" value="HATPase_c"/>
    <property type="match status" value="1"/>
</dbReference>
<dbReference type="AlphaFoldDB" id="A0A8J6TL94"/>
<keyword evidence="5" id="KW-0547">Nucleotide-binding</keyword>
<dbReference type="InterPro" id="IPR036890">
    <property type="entry name" value="HATPase_C_sf"/>
</dbReference>
<dbReference type="InterPro" id="IPR000700">
    <property type="entry name" value="PAS-assoc_C"/>
</dbReference>
<evidence type="ECO:0000256" key="5">
    <source>
        <dbReference type="ARBA" id="ARBA00022741"/>
    </source>
</evidence>
<organism evidence="16 17">
    <name type="scientific">Candidatus Desulfatibia vada</name>
    <dbReference type="NCBI Taxonomy" id="2841696"/>
    <lineage>
        <taxon>Bacteria</taxon>
        <taxon>Pseudomonadati</taxon>
        <taxon>Thermodesulfobacteriota</taxon>
        <taxon>Desulfobacteria</taxon>
        <taxon>Desulfobacterales</taxon>
        <taxon>Desulfobacterales incertae sedis</taxon>
        <taxon>Candidatus Desulfatibia</taxon>
    </lineage>
</organism>
<evidence type="ECO:0000313" key="17">
    <source>
        <dbReference type="Proteomes" id="UP000605201"/>
    </source>
</evidence>
<dbReference type="Pfam" id="PF00072">
    <property type="entry name" value="Response_reg"/>
    <property type="match status" value="1"/>
</dbReference>
<evidence type="ECO:0000256" key="1">
    <source>
        <dbReference type="ARBA" id="ARBA00000085"/>
    </source>
</evidence>
<dbReference type="InterPro" id="IPR035965">
    <property type="entry name" value="PAS-like_dom_sf"/>
</dbReference>
<feature type="domain" description="Histidine kinase" evidence="12">
    <location>
        <begin position="712"/>
        <end position="933"/>
    </location>
</feature>
<dbReference type="Proteomes" id="UP000605201">
    <property type="component" value="Unassembled WGS sequence"/>
</dbReference>
<accession>A0A8J6TL94</accession>
<dbReference type="EMBL" id="JACNIG010000122">
    <property type="protein sequence ID" value="MBC8431196.1"/>
    <property type="molecule type" value="Genomic_DNA"/>
</dbReference>
<keyword evidence="11" id="KW-0812">Transmembrane</keyword>
<dbReference type="InterPro" id="IPR000014">
    <property type="entry name" value="PAS"/>
</dbReference>
<feature type="domain" description="PAS" evidence="14">
    <location>
        <begin position="566"/>
        <end position="636"/>
    </location>
</feature>
<dbReference type="InterPro" id="IPR003018">
    <property type="entry name" value="GAF"/>
</dbReference>
<keyword evidence="11" id="KW-1133">Transmembrane helix</keyword>
<dbReference type="InterPro" id="IPR005467">
    <property type="entry name" value="His_kinase_dom"/>
</dbReference>
<dbReference type="Gene3D" id="3.40.50.2300">
    <property type="match status" value="1"/>
</dbReference>
<feature type="domain" description="PAC" evidence="15">
    <location>
        <begin position="640"/>
        <end position="692"/>
    </location>
</feature>
<evidence type="ECO:0000256" key="6">
    <source>
        <dbReference type="ARBA" id="ARBA00022777"/>
    </source>
</evidence>
<keyword evidence="6" id="KW-0418">Kinase</keyword>
<feature type="transmembrane region" description="Helical" evidence="11">
    <location>
        <begin position="322"/>
        <end position="344"/>
    </location>
</feature>
<keyword evidence="3 9" id="KW-0597">Phosphoprotein</keyword>
<dbReference type="SUPFAM" id="SSF55874">
    <property type="entry name" value="ATPase domain of HSP90 chaperone/DNA topoisomerase II/histidine kinase"/>
    <property type="match status" value="1"/>
</dbReference>
<dbReference type="CDD" id="cd00156">
    <property type="entry name" value="REC"/>
    <property type="match status" value="1"/>
</dbReference>
<comment type="caution">
    <text evidence="16">The sequence shown here is derived from an EMBL/GenBank/DDBJ whole genome shotgun (WGS) entry which is preliminary data.</text>
</comment>
<dbReference type="SMART" id="SM00086">
    <property type="entry name" value="PAC"/>
    <property type="match status" value="1"/>
</dbReference>
<dbReference type="SMART" id="SM00091">
    <property type="entry name" value="PAS"/>
    <property type="match status" value="1"/>
</dbReference>
<dbReference type="PANTHER" id="PTHR43065">
    <property type="entry name" value="SENSOR HISTIDINE KINASE"/>
    <property type="match status" value="1"/>
</dbReference>
<keyword evidence="11" id="KW-0472">Membrane</keyword>
<dbReference type="Pfam" id="PF13185">
    <property type="entry name" value="GAF_2"/>
    <property type="match status" value="1"/>
</dbReference>
<dbReference type="PANTHER" id="PTHR43065:SF46">
    <property type="entry name" value="C4-DICARBOXYLATE TRANSPORT SENSOR PROTEIN DCTB"/>
    <property type="match status" value="1"/>
</dbReference>
<keyword evidence="7" id="KW-0067">ATP-binding</keyword>
<dbReference type="SUPFAM" id="SSF52172">
    <property type="entry name" value="CheY-like"/>
    <property type="match status" value="1"/>
</dbReference>
<dbReference type="CDD" id="cd18773">
    <property type="entry name" value="PDC1_HK_sensor"/>
    <property type="match status" value="1"/>
</dbReference>
<protein>
    <recommendedName>
        <fullName evidence="2">histidine kinase</fullName>
        <ecNumber evidence="2">2.7.13.3</ecNumber>
    </recommendedName>
</protein>
<dbReference type="PROSITE" id="PS50110">
    <property type="entry name" value="RESPONSE_REGULATORY"/>
    <property type="match status" value="1"/>
</dbReference>
<evidence type="ECO:0000256" key="8">
    <source>
        <dbReference type="ARBA" id="ARBA00023012"/>
    </source>
</evidence>
<evidence type="ECO:0000259" key="12">
    <source>
        <dbReference type="PROSITE" id="PS50109"/>
    </source>
</evidence>
<evidence type="ECO:0000259" key="15">
    <source>
        <dbReference type="PROSITE" id="PS50113"/>
    </source>
</evidence>
<dbReference type="Gene3D" id="3.30.450.40">
    <property type="match status" value="1"/>
</dbReference>
<dbReference type="SMART" id="SM00065">
    <property type="entry name" value="GAF"/>
    <property type="match status" value="1"/>
</dbReference>
<dbReference type="Gene3D" id="1.10.287.130">
    <property type="match status" value="1"/>
</dbReference>
<evidence type="ECO:0000256" key="3">
    <source>
        <dbReference type="ARBA" id="ARBA00022553"/>
    </source>
</evidence>
<dbReference type="EC" id="2.7.13.3" evidence="2"/>
<proteinExistence type="predicted"/>
<dbReference type="CDD" id="cd18774">
    <property type="entry name" value="PDC2_HK_sensor"/>
    <property type="match status" value="1"/>
</dbReference>
<evidence type="ECO:0000256" key="11">
    <source>
        <dbReference type="SAM" id="Phobius"/>
    </source>
</evidence>
<dbReference type="PROSITE" id="PS50109">
    <property type="entry name" value="HIS_KIN"/>
    <property type="match status" value="1"/>
</dbReference>
<dbReference type="CDD" id="cd00082">
    <property type="entry name" value="HisKA"/>
    <property type="match status" value="1"/>
</dbReference>
<reference evidence="16 17" key="1">
    <citation type="submission" date="2020-08" db="EMBL/GenBank/DDBJ databases">
        <title>Bridging the membrane lipid divide: bacteria of the FCB group superphylum have the potential to synthesize archaeal ether lipids.</title>
        <authorList>
            <person name="Villanueva L."/>
            <person name="Von Meijenfeldt F.A.B."/>
            <person name="Westbye A.B."/>
            <person name="Yadav S."/>
            <person name="Hopmans E.C."/>
            <person name="Dutilh B.E."/>
            <person name="Sinninghe Damste J.S."/>
        </authorList>
    </citation>
    <scope>NUCLEOTIDE SEQUENCE [LARGE SCALE GENOMIC DNA]</scope>
    <source>
        <strain evidence="16">NIOZ-UU17</strain>
    </source>
</reference>
<evidence type="ECO:0000256" key="4">
    <source>
        <dbReference type="ARBA" id="ARBA00022679"/>
    </source>
</evidence>
<feature type="region of interest" description="Disordered" evidence="10">
    <location>
        <begin position="449"/>
        <end position="470"/>
    </location>
</feature>
<keyword evidence="8" id="KW-0902">Two-component regulatory system</keyword>
<keyword evidence="4" id="KW-0808">Transferase</keyword>
<dbReference type="InterPro" id="IPR011006">
    <property type="entry name" value="CheY-like_superfamily"/>
</dbReference>
<dbReference type="InterPro" id="IPR013767">
    <property type="entry name" value="PAS_fold"/>
</dbReference>
<dbReference type="SUPFAM" id="SSF55785">
    <property type="entry name" value="PYP-like sensor domain (PAS domain)"/>
    <property type="match status" value="1"/>
</dbReference>
<evidence type="ECO:0000256" key="10">
    <source>
        <dbReference type="SAM" id="MobiDB-lite"/>
    </source>
</evidence>
<dbReference type="GO" id="GO:0006355">
    <property type="term" value="P:regulation of DNA-templated transcription"/>
    <property type="evidence" value="ECO:0007669"/>
    <property type="project" value="InterPro"/>
</dbReference>
<dbReference type="GO" id="GO:0005524">
    <property type="term" value="F:ATP binding"/>
    <property type="evidence" value="ECO:0007669"/>
    <property type="project" value="UniProtKB-KW"/>
</dbReference>
<comment type="catalytic activity">
    <reaction evidence="1">
        <text>ATP + protein L-histidine = ADP + protein N-phospho-L-histidine.</text>
        <dbReference type="EC" id="2.7.13.3"/>
    </reaction>
</comment>
<dbReference type="InterPro" id="IPR003661">
    <property type="entry name" value="HisK_dim/P_dom"/>
</dbReference>
<dbReference type="InterPro" id="IPR001610">
    <property type="entry name" value="PAC"/>
</dbReference>
<sequence>MGKKLLVGFIIVVLLMVVLAVYLTDVSQHSLQQAVGTNSILLAGEMLERINSAVYDKIEELQSHLTDESLQNIIRHSNKEFENLDSLQEYVTQKDREWVQTPKDQITPFMQVLIHNELSNHLRRELVEFYNNKYGYKFFGEIIVTNKYGANVAQTGRTSDYRQDDETWWQIARDTGFYVSDIAYDVSAGIYAVSISVRIEDENGDFIGAIKAILAVKDIVRTEEIATRKHKTTEIKLTTKDGKLIYATKVFKILEDVSGKEYFKNIKGANGSFIAVEDGIKRLYSYTRSTGYREFAGLGWILLVGHDVAEVLQPAIMLKNHMIAASLVLILLSMVIASFFYAFISKAEAQIQRQSAILDAINKVFRKALACDKEEDLALICLAIAEELTASKFGFIGEITSKGRYNCLALSDPGWEACRVPESHAPLLMKNMKISGIWGRVLQDEKSLISNDPASHPDRAGPPPGHPPITSFLGVPLKHSGKTIGLIALGNKKGGYTLHNQHAVETLSVAVVEALMRYRAKEELREYRHHLEDLVESRTAKLEESNQRLQAEIIERIQTAEALKESEEKYRSILDSIEDGYWEVDIDGNYTFFNDAMCRILRYPKDELAGMNNRKYMDKENAKKVLKTFNNVYRTGISTRALDWKLIRKDGSECFIETMVSLMKDPDGQPTGFRGVARDITERKLGEVEKKKMAAQLQQVERMESLGTLAGGVAHDFNNLLMGIQGRTSLMMIDEDFTHRHLEHLRSIEKYVVNATDLTKQLLGFARGGKYEVKPSNLNELVKNNSEMFGRTKKEITIHSKFQENIWPVAIDRGQIEQVLLNLYVNAWHSMPGGGDLYIETENLMLNKQYVESYQKDVGRYVKITITDTGIGMDKATQTKIFEPFFTTKEMGRGTGLGLASVYGIINNHDGFISVYSEKGIGTTFNIFLPTSEKEVVEEKRPSDDISKGTETVLIVDDEQMIIDVSKALLAKMGYNVLTAGGGKEALEIYKAYKLKIDLVILDMIMPNMGGSETFDQLKEINPDVKVLLSSGYSIDGQATEILERGCSGFIQKPFNLKRLSQKLRNILDKK</sequence>
<dbReference type="SMART" id="SM00387">
    <property type="entry name" value="HATPase_c"/>
    <property type="match status" value="1"/>
</dbReference>
<feature type="domain" description="Response regulatory" evidence="13">
    <location>
        <begin position="952"/>
        <end position="1068"/>
    </location>
</feature>
<evidence type="ECO:0000256" key="9">
    <source>
        <dbReference type="PROSITE-ProRule" id="PRU00169"/>
    </source>
</evidence>
<dbReference type="Gene3D" id="3.30.565.10">
    <property type="entry name" value="Histidine kinase-like ATPase, C-terminal domain"/>
    <property type="match status" value="1"/>
</dbReference>
<dbReference type="InterPro" id="IPR029016">
    <property type="entry name" value="GAF-like_dom_sf"/>
</dbReference>
<dbReference type="NCBIfam" id="TIGR00229">
    <property type="entry name" value="sensory_box"/>
    <property type="match status" value="1"/>
</dbReference>